<evidence type="ECO:0000256" key="2">
    <source>
        <dbReference type="SAM" id="SignalP"/>
    </source>
</evidence>
<proteinExistence type="predicted"/>
<dbReference type="EMBL" id="JACHXW010000005">
    <property type="protein sequence ID" value="MBB3152302.1"/>
    <property type="molecule type" value="Genomic_DNA"/>
</dbReference>
<evidence type="ECO:0000256" key="1">
    <source>
        <dbReference type="SAM" id="MobiDB-lite"/>
    </source>
</evidence>
<keyword evidence="2" id="KW-0732">Signal</keyword>
<comment type="caution">
    <text evidence="4">The sequence shown here is derived from an EMBL/GenBank/DDBJ whole genome shotgun (WGS) entry which is preliminary data.</text>
</comment>
<accession>A0A7W5C7B6</accession>
<evidence type="ECO:0000313" key="4">
    <source>
        <dbReference type="EMBL" id="MBB3152302.1"/>
    </source>
</evidence>
<feature type="compositionally biased region" description="Low complexity" evidence="1">
    <location>
        <begin position="304"/>
        <end position="323"/>
    </location>
</feature>
<dbReference type="PROSITE" id="PS51272">
    <property type="entry name" value="SLH"/>
    <property type="match status" value="2"/>
</dbReference>
<name>A0A7W5C7B6_9BACL</name>
<sequence length="323" mass="35778">MKKRSLLIVTLVAMMLFTLGQTVWAFKDVQNDPNEQKIAELKKLGILSGDKQDKYNPKDKLTYAQGVSLIVKGLDLNIDHIRFIKAPEVKDYFTNLKNDAWYADAFIIASLNGLEIPKTVKANDVMTREQFAHHLFKAMLTKGDYAFIEIFMLLEDEADVNKDYMDSIQKLIISKVVTLDKSNKFYPKKAVTRSEAAGWLYGAIQFTKENTPIPEQPEQPQQPAIDPKLNVTAVNADINKVTITAQMPHPGYGLRIASIAFEGDQAIIHLETVLPNPDTMYPQVITDVSISTYIDSKLKPVLAGGSQSSPGSSGSASSGIIAQ</sequence>
<keyword evidence="5" id="KW-1185">Reference proteome</keyword>
<dbReference type="AlphaFoldDB" id="A0A7W5C7B6"/>
<evidence type="ECO:0000259" key="3">
    <source>
        <dbReference type="PROSITE" id="PS51272"/>
    </source>
</evidence>
<evidence type="ECO:0000313" key="5">
    <source>
        <dbReference type="Proteomes" id="UP000518605"/>
    </source>
</evidence>
<feature type="chain" id="PRO_5030896568" description="SLH domain-containing protein" evidence="2">
    <location>
        <begin position="26"/>
        <end position="323"/>
    </location>
</feature>
<dbReference type="InterPro" id="IPR001119">
    <property type="entry name" value="SLH_dom"/>
</dbReference>
<dbReference type="RefSeq" id="WP_183562060.1">
    <property type="nucleotide sequence ID" value="NZ_CBCSLB010000003.1"/>
</dbReference>
<dbReference type="Proteomes" id="UP000518605">
    <property type="component" value="Unassembled WGS sequence"/>
</dbReference>
<organism evidence="4 5">
    <name type="scientific">Paenibacillus endophyticus</name>
    <dbReference type="NCBI Taxonomy" id="1294268"/>
    <lineage>
        <taxon>Bacteria</taxon>
        <taxon>Bacillati</taxon>
        <taxon>Bacillota</taxon>
        <taxon>Bacilli</taxon>
        <taxon>Bacillales</taxon>
        <taxon>Paenibacillaceae</taxon>
        <taxon>Paenibacillus</taxon>
    </lineage>
</organism>
<reference evidence="4 5" key="1">
    <citation type="submission" date="2020-08" db="EMBL/GenBank/DDBJ databases">
        <title>Genomic Encyclopedia of Type Strains, Phase III (KMG-III): the genomes of soil and plant-associated and newly described type strains.</title>
        <authorList>
            <person name="Whitman W."/>
        </authorList>
    </citation>
    <scope>NUCLEOTIDE SEQUENCE [LARGE SCALE GENOMIC DNA]</scope>
    <source>
        <strain evidence="4 5">CECT 8234</strain>
    </source>
</reference>
<feature type="signal peptide" evidence="2">
    <location>
        <begin position="1"/>
        <end position="25"/>
    </location>
</feature>
<feature type="region of interest" description="Disordered" evidence="1">
    <location>
        <begin position="302"/>
        <end position="323"/>
    </location>
</feature>
<protein>
    <recommendedName>
        <fullName evidence="3">SLH domain-containing protein</fullName>
    </recommendedName>
</protein>
<feature type="domain" description="SLH" evidence="3">
    <location>
        <begin position="21"/>
        <end position="84"/>
    </location>
</feature>
<dbReference type="Pfam" id="PF00395">
    <property type="entry name" value="SLH"/>
    <property type="match status" value="2"/>
</dbReference>
<gene>
    <name evidence="4" type="ORF">FHS16_002348</name>
</gene>
<feature type="domain" description="SLH" evidence="3">
    <location>
        <begin position="151"/>
        <end position="214"/>
    </location>
</feature>